<keyword evidence="3" id="KW-0238">DNA-binding</keyword>
<dbReference type="InterPro" id="IPR039420">
    <property type="entry name" value="WalR-like"/>
</dbReference>
<accession>A0A8J6TLX4</accession>
<protein>
    <submittedName>
        <fullName evidence="6">Response regulator</fullName>
    </submittedName>
</protein>
<dbReference type="PANTHER" id="PTHR48111:SF40">
    <property type="entry name" value="PHOSPHATE REGULON TRANSCRIPTIONAL REGULATORY PROTEIN PHOB"/>
    <property type="match status" value="1"/>
</dbReference>
<dbReference type="GO" id="GO:0032993">
    <property type="term" value="C:protein-DNA complex"/>
    <property type="evidence" value="ECO:0007669"/>
    <property type="project" value="TreeGrafter"/>
</dbReference>
<sequence>MDYKILLVEDEVKTGEFLKKALEEEGMNVDWAVDGQSALKVIEKGKYDLIILDLKLPEMSGADVLERIRSIDPYVETIVYTNYPTDSFSPSIIKKLFKHGVEEYVNKGADADLWEMVDKVKAILDPLSESEIDGLLRAVPENSFKKETDE</sequence>
<proteinExistence type="predicted"/>
<feature type="modified residue" description="4-aspartylphosphate" evidence="4">
    <location>
        <position position="53"/>
    </location>
</feature>
<evidence type="ECO:0000256" key="4">
    <source>
        <dbReference type="PROSITE-ProRule" id="PRU00169"/>
    </source>
</evidence>
<evidence type="ECO:0000259" key="5">
    <source>
        <dbReference type="PROSITE" id="PS50110"/>
    </source>
</evidence>
<dbReference type="GO" id="GO:0000976">
    <property type="term" value="F:transcription cis-regulatory region binding"/>
    <property type="evidence" value="ECO:0007669"/>
    <property type="project" value="TreeGrafter"/>
</dbReference>
<dbReference type="SMART" id="SM00448">
    <property type="entry name" value="REC"/>
    <property type="match status" value="1"/>
</dbReference>
<evidence type="ECO:0000256" key="1">
    <source>
        <dbReference type="ARBA" id="ARBA00022553"/>
    </source>
</evidence>
<dbReference type="GO" id="GO:0005829">
    <property type="term" value="C:cytosol"/>
    <property type="evidence" value="ECO:0007669"/>
    <property type="project" value="TreeGrafter"/>
</dbReference>
<dbReference type="Proteomes" id="UP000605201">
    <property type="component" value="Unassembled WGS sequence"/>
</dbReference>
<dbReference type="SUPFAM" id="SSF52172">
    <property type="entry name" value="CheY-like"/>
    <property type="match status" value="1"/>
</dbReference>
<evidence type="ECO:0000256" key="2">
    <source>
        <dbReference type="ARBA" id="ARBA00023012"/>
    </source>
</evidence>
<dbReference type="Pfam" id="PF00072">
    <property type="entry name" value="Response_reg"/>
    <property type="match status" value="1"/>
</dbReference>
<feature type="domain" description="Response regulatory" evidence="5">
    <location>
        <begin position="4"/>
        <end position="140"/>
    </location>
</feature>
<keyword evidence="1 4" id="KW-0597">Phosphoprotein</keyword>
<dbReference type="GO" id="GO:0000156">
    <property type="term" value="F:phosphorelay response regulator activity"/>
    <property type="evidence" value="ECO:0007669"/>
    <property type="project" value="TreeGrafter"/>
</dbReference>
<dbReference type="GO" id="GO:0006355">
    <property type="term" value="P:regulation of DNA-templated transcription"/>
    <property type="evidence" value="ECO:0007669"/>
    <property type="project" value="TreeGrafter"/>
</dbReference>
<comment type="caution">
    <text evidence="6">The sequence shown here is derived from an EMBL/GenBank/DDBJ whole genome shotgun (WGS) entry which is preliminary data.</text>
</comment>
<dbReference type="InterPro" id="IPR011006">
    <property type="entry name" value="CheY-like_superfamily"/>
</dbReference>
<name>A0A8J6TLX4_9BACT</name>
<reference evidence="6 7" key="1">
    <citation type="submission" date="2020-08" db="EMBL/GenBank/DDBJ databases">
        <title>Bridging the membrane lipid divide: bacteria of the FCB group superphylum have the potential to synthesize archaeal ether lipids.</title>
        <authorList>
            <person name="Villanueva L."/>
            <person name="Von Meijenfeldt F.A.B."/>
            <person name="Westbye A.B."/>
            <person name="Yadav S."/>
            <person name="Hopmans E.C."/>
            <person name="Dutilh B.E."/>
            <person name="Sinninghe Damste J.S."/>
        </authorList>
    </citation>
    <scope>NUCLEOTIDE SEQUENCE [LARGE SCALE GENOMIC DNA]</scope>
    <source>
        <strain evidence="6">NIOZ-UU17</strain>
    </source>
</reference>
<dbReference type="Gene3D" id="3.40.50.2300">
    <property type="match status" value="1"/>
</dbReference>
<dbReference type="PROSITE" id="PS50110">
    <property type="entry name" value="RESPONSE_REGULATORY"/>
    <property type="match status" value="1"/>
</dbReference>
<evidence type="ECO:0000313" key="7">
    <source>
        <dbReference type="Proteomes" id="UP000605201"/>
    </source>
</evidence>
<dbReference type="InterPro" id="IPR001789">
    <property type="entry name" value="Sig_transdc_resp-reg_receiver"/>
</dbReference>
<dbReference type="PANTHER" id="PTHR48111">
    <property type="entry name" value="REGULATOR OF RPOS"/>
    <property type="match status" value="1"/>
</dbReference>
<gene>
    <name evidence="6" type="ORF">H8D96_18210</name>
</gene>
<keyword evidence="2" id="KW-0902">Two-component regulatory system</keyword>
<organism evidence="6 7">
    <name type="scientific">Candidatus Desulfatibia vada</name>
    <dbReference type="NCBI Taxonomy" id="2841696"/>
    <lineage>
        <taxon>Bacteria</taxon>
        <taxon>Pseudomonadati</taxon>
        <taxon>Thermodesulfobacteriota</taxon>
        <taxon>Desulfobacteria</taxon>
        <taxon>Desulfobacterales</taxon>
        <taxon>Desulfobacterales incertae sedis</taxon>
        <taxon>Candidatus Desulfatibia</taxon>
    </lineage>
</organism>
<dbReference type="EMBL" id="JACNIG010000344">
    <property type="protein sequence ID" value="MBC8433849.1"/>
    <property type="molecule type" value="Genomic_DNA"/>
</dbReference>
<evidence type="ECO:0000313" key="6">
    <source>
        <dbReference type="EMBL" id="MBC8433849.1"/>
    </source>
</evidence>
<dbReference type="AlphaFoldDB" id="A0A8J6TLX4"/>
<evidence type="ECO:0000256" key="3">
    <source>
        <dbReference type="ARBA" id="ARBA00023125"/>
    </source>
</evidence>